<organism evidence="7 8">
    <name type="scientific">Vineibacter terrae</name>
    <dbReference type="NCBI Taxonomy" id="2586908"/>
    <lineage>
        <taxon>Bacteria</taxon>
        <taxon>Pseudomonadati</taxon>
        <taxon>Pseudomonadota</taxon>
        <taxon>Alphaproteobacteria</taxon>
        <taxon>Hyphomicrobiales</taxon>
        <taxon>Vineibacter</taxon>
    </lineage>
</organism>
<dbReference type="PANTHER" id="PTHR30482:SF17">
    <property type="entry name" value="ABC TRANSPORTER ATP-BINDING PROTEIN"/>
    <property type="match status" value="1"/>
</dbReference>
<feature type="transmembrane region" description="Helical" evidence="6">
    <location>
        <begin position="304"/>
        <end position="326"/>
    </location>
</feature>
<dbReference type="CDD" id="cd06581">
    <property type="entry name" value="TM_PBP1_LivM_like"/>
    <property type="match status" value="1"/>
</dbReference>
<keyword evidence="3 6" id="KW-0812">Transmembrane</keyword>
<dbReference type="OrthoDB" id="9804361at2"/>
<feature type="transmembrane region" description="Helical" evidence="6">
    <location>
        <begin position="18"/>
        <end position="37"/>
    </location>
</feature>
<name>A0A5C8PIK4_9HYPH</name>
<evidence type="ECO:0000256" key="1">
    <source>
        <dbReference type="ARBA" id="ARBA00004651"/>
    </source>
</evidence>
<evidence type="ECO:0000313" key="7">
    <source>
        <dbReference type="EMBL" id="TXL73179.1"/>
    </source>
</evidence>
<feature type="transmembrane region" description="Helical" evidence="6">
    <location>
        <begin position="176"/>
        <end position="196"/>
    </location>
</feature>
<keyword evidence="8" id="KW-1185">Reference proteome</keyword>
<evidence type="ECO:0000256" key="2">
    <source>
        <dbReference type="ARBA" id="ARBA00022475"/>
    </source>
</evidence>
<sequence>MTAILSLPARRGAKGLRVLPIVEIATLVVAIAAPFVLSDRIDLVTLATNVLILSMLAISFDLCWGLSGIMSFGQALFFGVGGYVIALVGRDLGFSHIWGTLPLALLTGFLLSALLGAFLLLGRKTPTVIFVALGTLTGSYAAERLVSGWQYVGAGNGLSSIKLLQAGSYEFVEGTAFYFLALATLLVVYVAARILMRSQLGLVLAGMRQNEERLAFVGYRVQLFKALVFSVAGAIAGVAGALYSYHQGFIGPGNMGPGLSTTAVLYCLFGGSGTLIGPILGTIAVEVITYALADIDAIKSIWPVVLGLVLLGVVMFQPKGILGFFVSDRERIGSYGERPQRGA</sequence>
<comment type="caution">
    <text evidence="7">The sequence shown here is derived from an EMBL/GenBank/DDBJ whole genome shotgun (WGS) entry which is preliminary data.</text>
</comment>
<dbReference type="EMBL" id="VDUZ01000027">
    <property type="protein sequence ID" value="TXL73179.1"/>
    <property type="molecule type" value="Genomic_DNA"/>
</dbReference>
<dbReference type="Proteomes" id="UP000321638">
    <property type="component" value="Unassembled WGS sequence"/>
</dbReference>
<dbReference type="GO" id="GO:0005886">
    <property type="term" value="C:plasma membrane"/>
    <property type="evidence" value="ECO:0007669"/>
    <property type="project" value="UniProtKB-SubCell"/>
</dbReference>
<evidence type="ECO:0000313" key="8">
    <source>
        <dbReference type="Proteomes" id="UP000321638"/>
    </source>
</evidence>
<dbReference type="InterPro" id="IPR043428">
    <property type="entry name" value="LivM-like"/>
</dbReference>
<protein>
    <submittedName>
        <fullName evidence="7">Branched-chain amino acid ABC transporter permease</fullName>
    </submittedName>
</protein>
<evidence type="ECO:0000256" key="6">
    <source>
        <dbReference type="SAM" id="Phobius"/>
    </source>
</evidence>
<feature type="transmembrane region" description="Helical" evidence="6">
    <location>
        <begin position="263"/>
        <end position="292"/>
    </location>
</feature>
<dbReference type="Pfam" id="PF02653">
    <property type="entry name" value="BPD_transp_2"/>
    <property type="match status" value="1"/>
</dbReference>
<feature type="transmembrane region" description="Helical" evidence="6">
    <location>
        <begin position="217"/>
        <end position="243"/>
    </location>
</feature>
<gene>
    <name evidence="7" type="ORF">FHP25_22395</name>
</gene>
<dbReference type="InterPro" id="IPR001851">
    <property type="entry name" value="ABC_transp_permease"/>
</dbReference>
<keyword evidence="5 6" id="KW-0472">Membrane</keyword>
<dbReference type="RefSeq" id="WP_147849198.1">
    <property type="nucleotide sequence ID" value="NZ_VDUZ01000027.1"/>
</dbReference>
<feature type="transmembrane region" description="Helical" evidence="6">
    <location>
        <begin position="128"/>
        <end position="146"/>
    </location>
</feature>
<accession>A0A5C8PIK4</accession>
<evidence type="ECO:0000256" key="4">
    <source>
        <dbReference type="ARBA" id="ARBA00022989"/>
    </source>
</evidence>
<evidence type="ECO:0000256" key="3">
    <source>
        <dbReference type="ARBA" id="ARBA00022692"/>
    </source>
</evidence>
<comment type="subcellular location">
    <subcellularLocation>
        <location evidence="1">Cell membrane</location>
        <topology evidence="1">Multi-pass membrane protein</topology>
    </subcellularLocation>
</comment>
<keyword evidence="4 6" id="KW-1133">Transmembrane helix</keyword>
<proteinExistence type="predicted"/>
<dbReference type="GO" id="GO:0015658">
    <property type="term" value="F:branched-chain amino acid transmembrane transporter activity"/>
    <property type="evidence" value="ECO:0007669"/>
    <property type="project" value="InterPro"/>
</dbReference>
<reference evidence="7 8" key="1">
    <citation type="submission" date="2019-06" db="EMBL/GenBank/DDBJ databases">
        <title>New taxonomy in bacterial strain CC-CFT640, isolated from vineyard.</title>
        <authorList>
            <person name="Lin S.-Y."/>
            <person name="Tsai C.-F."/>
            <person name="Young C.-C."/>
        </authorList>
    </citation>
    <scope>NUCLEOTIDE SEQUENCE [LARGE SCALE GENOMIC DNA]</scope>
    <source>
        <strain evidence="7 8">CC-CFT640</strain>
    </source>
</reference>
<feature type="transmembrane region" description="Helical" evidence="6">
    <location>
        <begin position="43"/>
        <end position="64"/>
    </location>
</feature>
<feature type="transmembrane region" description="Helical" evidence="6">
    <location>
        <begin position="101"/>
        <end position="121"/>
    </location>
</feature>
<dbReference type="AlphaFoldDB" id="A0A5C8PIK4"/>
<evidence type="ECO:0000256" key="5">
    <source>
        <dbReference type="ARBA" id="ARBA00023136"/>
    </source>
</evidence>
<keyword evidence="2" id="KW-1003">Cell membrane</keyword>
<dbReference type="PANTHER" id="PTHR30482">
    <property type="entry name" value="HIGH-AFFINITY BRANCHED-CHAIN AMINO ACID TRANSPORT SYSTEM PERMEASE"/>
    <property type="match status" value="1"/>
</dbReference>